<proteinExistence type="predicted"/>
<accession>A0A0F9Q4V3</accession>
<organism evidence="2">
    <name type="scientific">marine sediment metagenome</name>
    <dbReference type="NCBI Taxonomy" id="412755"/>
    <lineage>
        <taxon>unclassified sequences</taxon>
        <taxon>metagenomes</taxon>
        <taxon>ecological metagenomes</taxon>
    </lineage>
</organism>
<comment type="caution">
    <text evidence="2">The sequence shown here is derived from an EMBL/GenBank/DDBJ whole genome shotgun (WGS) entry which is preliminary data.</text>
</comment>
<evidence type="ECO:0000259" key="1">
    <source>
        <dbReference type="Pfam" id="PF03235"/>
    </source>
</evidence>
<dbReference type="AlphaFoldDB" id="A0A0F9Q4V3"/>
<protein>
    <recommendedName>
        <fullName evidence="1">GmrSD restriction endonucleases N-terminal domain-containing protein</fullName>
    </recommendedName>
</protein>
<dbReference type="Pfam" id="PF03235">
    <property type="entry name" value="GmrSD_N"/>
    <property type="match status" value="1"/>
</dbReference>
<sequence>MATSKKKKTIEEYIDDEFEIHDEIYDKNILSESKLVIFRLIRQIANKEIIVPRFQRSSFWNRSKMKLFIRSLFKGLPFGDFTMWELPNTNQNVDPYYTIIKSGKEIPSIINFVLDGLTRCSIFCAVFSKEEIAIHEKFKDIDLYYNLITDRFMFKNEIKRWTKNWINLKETYNPLRSNAKEKEIFMKKYQPVLDKLNELDTEYMLKVLKRIDRLFGMVNLELKISTLSIDNSNLATDLLIYKNLGVQYSFLSILYSVISNLDNKSHKSIEAFVEYSKKELGQKYFNRHDILNLMIHLVYPGKYYFGKLSLSPKNLMGTVIENAGKVISKITNKRIFSQFLKRLNDAIINLLPLEDDDDAFQKKFIINDFRTKSAVYYCYCMFLFCYKDVKEANKEEFYQFLGNYFLCNIILERFKQRENALMLDLRYLNENSGDYNLLAKKISGNLTEQFWIEGLPQKFLKKKSRLADISIVYQLALIPEPVFGSMKIKVKNWLTNQMNGEFNESIKPQVNWLKIFPRELLRKYCEDVSPNSILNCILIAFPDKLKGKLIRNRQPWGWLELLLEDVEEFEFKTAYADGYFKSHDFPRLYSEEMKVFKNQFKEKKMMGYFTDFFEMRARKMSSRIQETFFPIK</sequence>
<reference evidence="2" key="1">
    <citation type="journal article" date="2015" name="Nature">
        <title>Complex archaea that bridge the gap between prokaryotes and eukaryotes.</title>
        <authorList>
            <person name="Spang A."/>
            <person name="Saw J.H."/>
            <person name="Jorgensen S.L."/>
            <person name="Zaremba-Niedzwiedzka K."/>
            <person name="Martijn J."/>
            <person name="Lind A.E."/>
            <person name="van Eijk R."/>
            <person name="Schleper C."/>
            <person name="Guy L."/>
            <person name="Ettema T.J."/>
        </authorList>
    </citation>
    <scope>NUCLEOTIDE SEQUENCE</scope>
</reference>
<gene>
    <name evidence="2" type="ORF">LCGC14_0818570</name>
</gene>
<evidence type="ECO:0000313" key="2">
    <source>
        <dbReference type="EMBL" id="KKN31977.1"/>
    </source>
</evidence>
<dbReference type="InterPro" id="IPR004919">
    <property type="entry name" value="GmrSD_N"/>
</dbReference>
<feature type="domain" description="GmrSD restriction endonucleases N-terminal" evidence="1">
    <location>
        <begin position="40"/>
        <end position="231"/>
    </location>
</feature>
<dbReference type="EMBL" id="LAZR01002287">
    <property type="protein sequence ID" value="KKN31977.1"/>
    <property type="molecule type" value="Genomic_DNA"/>
</dbReference>
<name>A0A0F9Q4V3_9ZZZZ</name>